<keyword evidence="7" id="KW-1185">Reference proteome</keyword>
<evidence type="ECO:0000256" key="4">
    <source>
        <dbReference type="PROSITE-ProRule" id="PRU00335"/>
    </source>
</evidence>
<protein>
    <submittedName>
        <fullName evidence="6">TetR/AcrR family transcriptional regulator</fullName>
    </submittedName>
</protein>
<dbReference type="InterPro" id="IPR009057">
    <property type="entry name" value="Homeodomain-like_sf"/>
</dbReference>
<evidence type="ECO:0000256" key="2">
    <source>
        <dbReference type="ARBA" id="ARBA00023125"/>
    </source>
</evidence>
<keyword evidence="1" id="KW-0805">Transcription regulation</keyword>
<dbReference type="RefSeq" id="WP_349804920.1">
    <property type="nucleotide sequence ID" value="NZ_JBEGDP010000014.1"/>
</dbReference>
<dbReference type="InterPro" id="IPR036271">
    <property type="entry name" value="Tet_transcr_reg_TetR-rel_C_sf"/>
</dbReference>
<evidence type="ECO:0000256" key="3">
    <source>
        <dbReference type="ARBA" id="ARBA00023163"/>
    </source>
</evidence>
<name>A0ABV1P093_9ACTN</name>
<organism evidence="6 7">
    <name type="scientific">Nocardioides kribbensis</name>
    <dbReference type="NCBI Taxonomy" id="305517"/>
    <lineage>
        <taxon>Bacteria</taxon>
        <taxon>Bacillati</taxon>
        <taxon>Actinomycetota</taxon>
        <taxon>Actinomycetes</taxon>
        <taxon>Propionibacteriales</taxon>
        <taxon>Nocardioidaceae</taxon>
        <taxon>Nocardioides</taxon>
    </lineage>
</organism>
<evidence type="ECO:0000313" key="7">
    <source>
        <dbReference type="Proteomes" id="UP001482520"/>
    </source>
</evidence>
<dbReference type="Pfam" id="PF21306">
    <property type="entry name" value="TetR_C_40"/>
    <property type="match status" value="1"/>
</dbReference>
<dbReference type="SUPFAM" id="SSF46689">
    <property type="entry name" value="Homeodomain-like"/>
    <property type="match status" value="1"/>
</dbReference>
<reference evidence="6 7" key="1">
    <citation type="submission" date="2024-02" db="EMBL/GenBank/DDBJ databases">
        <title>Full genome sequence of Nocardioides kribbensis.</title>
        <authorList>
            <person name="Poletto B.L."/>
            <person name="Silva G."/>
            <person name="Galante D."/>
            <person name="Campos K.R."/>
            <person name="Santos M.B.N."/>
            <person name="Sacchi C.T."/>
        </authorList>
    </citation>
    <scope>NUCLEOTIDE SEQUENCE [LARGE SCALE GENOMIC DNA]</scope>
    <source>
        <strain evidence="6 7">O4R</strain>
    </source>
</reference>
<evidence type="ECO:0000259" key="5">
    <source>
        <dbReference type="PROSITE" id="PS50977"/>
    </source>
</evidence>
<accession>A0ABV1P093</accession>
<dbReference type="Proteomes" id="UP001482520">
    <property type="component" value="Unassembled WGS sequence"/>
</dbReference>
<keyword evidence="2 4" id="KW-0238">DNA-binding</keyword>
<dbReference type="PRINTS" id="PR00455">
    <property type="entry name" value="HTHTETR"/>
</dbReference>
<dbReference type="PANTHER" id="PTHR30055">
    <property type="entry name" value="HTH-TYPE TRANSCRIPTIONAL REGULATOR RUTR"/>
    <property type="match status" value="1"/>
</dbReference>
<feature type="DNA-binding region" description="H-T-H motif" evidence="4">
    <location>
        <begin position="38"/>
        <end position="57"/>
    </location>
</feature>
<dbReference type="Pfam" id="PF00440">
    <property type="entry name" value="TetR_N"/>
    <property type="match status" value="1"/>
</dbReference>
<proteinExistence type="predicted"/>
<gene>
    <name evidence="6" type="ORF">V6R90_12980</name>
</gene>
<evidence type="ECO:0000313" key="6">
    <source>
        <dbReference type="EMBL" id="MEQ7848192.1"/>
    </source>
</evidence>
<dbReference type="Gene3D" id="1.10.357.10">
    <property type="entry name" value="Tetracycline Repressor, domain 2"/>
    <property type="match status" value="1"/>
</dbReference>
<feature type="domain" description="HTH tetR-type" evidence="5">
    <location>
        <begin position="15"/>
        <end position="75"/>
    </location>
</feature>
<dbReference type="InterPro" id="IPR049513">
    <property type="entry name" value="TetR_C_40"/>
</dbReference>
<dbReference type="PANTHER" id="PTHR30055:SF234">
    <property type="entry name" value="HTH-TYPE TRANSCRIPTIONAL REGULATOR BETI"/>
    <property type="match status" value="1"/>
</dbReference>
<evidence type="ECO:0000256" key="1">
    <source>
        <dbReference type="ARBA" id="ARBA00023015"/>
    </source>
</evidence>
<comment type="caution">
    <text evidence="6">The sequence shown here is derived from an EMBL/GenBank/DDBJ whole genome shotgun (WGS) entry which is preliminary data.</text>
</comment>
<dbReference type="InterPro" id="IPR050109">
    <property type="entry name" value="HTH-type_TetR-like_transc_reg"/>
</dbReference>
<dbReference type="EMBL" id="JBEGDP010000014">
    <property type="protein sequence ID" value="MEQ7848192.1"/>
    <property type="molecule type" value="Genomic_DNA"/>
</dbReference>
<keyword evidence="3" id="KW-0804">Transcription</keyword>
<dbReference type="InterPro" id="IPR001647">
    <property type="entry name" value="HTH_TetR"/>
</dbReference>
<sequence>MNATEHEQAVARRRARTRGQLVAAGRSLVAERGVSGLRVQEITERAGVALGSFYNHFGSKDDLVATIAAETMAELVASAVHGPDDPDTADPGTAGEDPAVTAARVVRRVVRLPLADPGFARLLVHLNHADTPVNGAMAPYARRLLAHGIAAGRFRSPDPESTVTHVVGGAVAMMRRTLAGERGEVDAVTGLDPEALHVAVMLQTVGLDLDDALVVAAGAQRED</sequence>
<dbReference type="PROSITE" id="PS50977">
    <property type="entry name" value="HTH_TETR_2"/>
    <property type="match status" value="1"/>
</dbReference>
<dbReference type="SUPFAM" id="SSF48498">
    <property type="entry name" value="Tetracyclin repressor-like, C-terminal domain"/>
    <property type="match status" value="1"/>
</dbReference>